<name>A0A8C4QWF1_EPTBU</name>
<comment type="subcellular location">
    <subcellularLocation>
        <location evidence="1">Mitochondrion membrane</location>
    </subcellularLocation>
</comment>
<evidence type="ECO:0000256" key="1">
    <source>
        <dbReference type="ARBA" id="ARBA00004325"/>
    </source>
</evidence>
<organism evidence="9 10">
    <name type="scientific">Eptatretus burgeri</name>
    <name type="common">Inshore hagfish</name>
    <dbReference type="NCBI Taxonomy" id="7764"/>
    <lineage>
        <taxon>Eukaryota</taxon>
        <taxon>Metazoa</taxon>
        <taxon>Chordata</taxon>
        <taxon>Craniata</taxon>
        <taxon>Vertebrata</taxon>
        <taxon>Cyclostomata</taxon>
        <taxon>Myxini</taxon>
        <taxon>Myxiniformes</taxon>
        <taxon>Myxinidae</taxon>
        <taxon>Eptatretinae</taxon>
        <taxon>Eptatretus</taxon>
    </lineage>
</organism>
<evidence type="ECO:0000256" key="2">
    <source>
        <dbReference type="ARBA" id="ARBA00022692"/>
    </source>
</evidence>
<dbReference type="PROSITE" id="PS51503">
    <property type="entry name" value="HIG1"/>
    <property type="match status" value="1"/>
</dbReference>
<protein>
    <recommendedName>
        <fullName evidence="8">HIG1 domain-containing protein</fullName>
    </recommendedName>
</protein>
<dbReference type="PANTHER" id="PTHR12297:SF3">
    <property type="entry name" value="HIG1 DOMAIN FAMILY MEMBER 1A"/>
    <property type="match status" value="1"/>
</dbReference>
<keyword evidence="4" id="KW-0496">Mitochondrion</keyword>
<accession>A0A8C4QWF1</accession>
<dbReference type="InterPro" id="IPR007667">
    <property type="entry name" value="Hypoxia_induced_domain"/>
</dbReference>
<evidence type="ECO:0000256" key="7">
    <source>
        <dbReference type="SAM" id="Phobius"/>
    </source>
</evidence>
<keyword evidence="10" id="KW-1185">Reference proteome</keyword>
<dbReference type="GO" id="GO:0031966">
    <property type="term" value="C:mitochondrial membrane"/>
    <property type="evidence" value="ECO:0007669"/>
    <property type="project" value="UniProtKB-SubCell"/>
</dbReference>
<keyword evidence="2 7" id="KW-0812">Transmembrane</keyword>
<keyword evidence="5 7" id="KW-0472">Membrane</keyword>
<dbReference type="AlphaFoldDB" id="A0A8C4QWF1"/>
<evidence type="ECO:0000313" key="10">
    <source>
        <dbReference type="Proteomes" id="UP000694388"/>
    </source>
</evidence>
<dbReference type="Gene3D" id="6.10.140.1320">
    <property type="match status" value="1"/>
</dbReference>
<proteinExistence type="predicted"/>
<dbReference type="Proteomes" id="UP000694388">
    <property type="component" value="Unplaced"/>
</dbReference>
<dbReference type="GeneTree" id="ENSGT01120000273709"/>
<evidence type="ECO:0000259" key="8">
    <source>
        <dbReference type="PROSITE" id="PS51503"/>
    </source>
</evidence>
<sequence length="157" mass="17509">MSGIPCFRRCVFRCGFCTVYGHKAFRFSRAPNKGMRRFLPNRCRAYQSRGGPWQEGGAATRHPPNGSRPRERTAIIMGRPSLRTIVALFVGCLLTLGALSAGLMAFRKGRKQQSQIMMRFRIFAQGFTIFALLGGVAWAARQKPEQKPIVAEPSSSQ</sequence>
<evidence type="ECO:0000256" key="4">
    <source>
        <dbReference type="ARBA" id="ARBA00023128"/>
    </source>
</evidence>
<feature type="transmembrane region" description="Helical" evidence="7">
    <location>
        <begin position="118"/>
        <end position="140"/>
    </location>
</feature>
<dbReference type="PANTHER" id="PTHR12297">
    <property type="entry name" value="HYPOXIA-INDUCBILE GENE 1 HIG1 -RELATED"/>
    <property type="match status" value="1"/>
</dbReference>
<dbReference type="InterPro" id="IPR050355">
    <property type="entry name" value="RCF1"/>
</dbReference>
<evidence type="ECO:0000313" key="9">
    <source>
        <dbReference type="Ensembl" id="ENSEBUP00000021343.1"/>
    </source>
</evidence>
<keyword evidence="3 7" id="KW-1133">Transmembrane helix</keyword>
<reference evidence="9" key="1">
    <citation type="submission" date="2025-08" db="UniProtKB">
        <authorList>
            <consortium name="Ensembl"/>
        </authorList>
    </citation>
    <scope>IDENTIFICATION</scope>
</reference>
<dbReference type="GO" id="GO:0097250">
    <property type="term" value="P:mitochondrial respirasome assembly"/>
    <property type="evidence" value="ECO:0007669"/>
    <property type="project" value="TreeGrafter"/>
</dbReference>
<feature type="region of interest" description="Disordered" evidence="6">
    <location>
        <begin position="49"/>
        <end position="69"/>
    </location>
</feature>
<evidence type="ECO:0000256" key="3">
    <source>
        <dbReference type="ARBA" id="ARBA00022989"/>
    </source>
</evidence>
<reference evidence="9" key="2">
    <citation type="submission" date="2025-09" db="UniProtKB">
        <authorList>
            <consortium name="Ensembl"/>
        </authorList>
    </citation>
    <scope>IDENTIFICATION</scope>
</reference>
<evidence type="ECO:0000256" key="5">
    <source>
        <dbReference type="ARBA" id="ARBA00023136"/>
    </source>
</evidence>
<dbReference type="Ensembl" id="ENSEBUT00000021920.1">
    <property type="protein sequence ID" value="ENSEBUP00000021343.1"/>
    <property type="gene ID" value="ENSEBUG00000013190.1"/>
</dbReference>
<feature type="transmembrane region" description="Helical" evidence="7">
    <location>
        <begin position="85"/>
        <end position="106"/>
    </location>
</feature>
<evidence type="ECO:0000256" key="6">
    <source>
        <dbReference type="SAM" id="MobiDB-lite"/>
    </source>
</evidence>
<feature type="domain" description="HIG1" evidence="8">
    <location>
        <begin position="54"/>
        <end position="150"/>
    </location>
</feature>
<dbReference type="Pfam" id="PF04588">
    <property type="entry name" value="HIG_1_N"/>
    <property type="match status" value="1"/>
</dbReference>